<dbReference type="Proteomes" id="UP000254476">
    <property type="component" value="Unassembled WGS sequence"/>
</dbReference>
<dbReference type="OrthoDB" id="5639804at2"/>
<reference evidence="3 5" key="2">
    <citation type="submission" date="2018-06" db="EMBL/GenBank/DDBJ databases">
        <authorList>
            <consortium name="Pathogen Informatics"/>
            <person name="Doyle S."/>
        </authorList>
    </citation>
    <scope>NUCLEOTIDE SEQUENCE [LARGE SCALE GENOMIC DNA]</scope>
    <source>
        <strain evidence="3 5">NCTC12388</strain>
    </source>
</reference>
<feature type="signal peptide" evidence="1">
    <location>
        <begin position="1"/>
        <end position="23"/>
    </location>
</feature>
<proteinExistence type="predicted"/>
<organism evidence="3 5">
    <name type="scientific">Legionella gratiana</name>
    <dbReference type="NCBI Taxonomy" id="45066"/>
    <lineage>
        <taxon>Bacteria</taxon>
        <taxon>Pseudomonadati</taxon>
        <taxon>Pseudomonadota</taxon>
        <taxon>Gammaproteobacteria</taxon>
        <taxon>Legionellales</taxon>
        <taxon>Legionellaceae</taxon>
        <taxon>Legionella</taxon>
    </lineage>
</organism>
<evidence type="ECO:0000313" key="4">
    <source>
        <dbReference type="Proteomes" id="UP000054691"/>
    </source>
</evidence>
<evidence type="ECO:0000313" key="2">
    <source>
        <dbReference type="EMBL" id="KTD13706.1"/>
    </source>
</evidence>
<keyword evidence="4" id="KW-1185">Reference proteome</keyword>
<dbReference type="AlphaFoldDB" id="A0A378JDU2"/>
<name>A0A378JDU2_9GAMM</name>
<feature type="chain" id="PRO_5016920181" description="Secreted protein" evidence="1">
    <location>
        <begin position="24"/>
        <end position="182"/>
    </location>
</feature>
<reference evidence="2 4" key="1">
    <citation type="submission" date="2015-11" db="EMBL/GenBank/DDBJ databases">
        <title>Genomic analysis of 38 Legionella species identifies large and diverse effector repertoires.</title>
        <authorList>
            <person name="Burstein D."/>
            <person name="Amaro F."/>
            <person name="Zusman T."/>
            <person name="Lifshitz Z."/>
            <person name="Cohen O."/>
            <person name="Gilbert J.A."/>
            <person name="Pupko T."/>
            <person name="Shuman H.A."/>
            <person name="Segal G."/>
        </authorList>
    </citation>
    <scope>NUCLEOTIDE SEQUENCE [LARGE SCALE GENOMIC DNA]</scope>
    <source>
        <strain evidence="2 4">Lyon 8420412</strain>
    </source>
</reference>
<accession>A0A378JDU2</accession>
<gene>
    <name evidence="2" type="ORF">Lgra_0841</name>
    <name evidence="3" type="ORF">NCTC12388_02729</name>
</gene>
<dbReference type="RefSeq" id="WP_058498038.1">
    <property type="nucleotide sequence ID" value="NZ_CAAAHW010000012.1"/>
</dbReference>
<dbReference type="EMBL" id="LNYE01000009">
    <property type="protein sequence ID" value="KTD13706.1"/>
    <property type="molecule type" value="Genomic_DNA"/>
</dbReference>
<protein>
    <recommendedName>
        <fullName evidence="6">Secreted protein</fullName>
    </recommendedName>
</protein>
<evidence type="ECO:0008006" key="6">
    <source>
        <dbReference type="Google" id="ProtNLM"/>
    </source>
</evidence>
<sequence>MTFSMLKGTAVVLTMFFSFTVHADPQQQSGDFQTLCTDAWMKKADEAKDKLDYKNFGEKYCGCAAKQSLDNDDAVKKAIQLCMSRTLLHDAMDSLEEEITLSKAKESDINDYCLDRWSVVLPKQTDDDKKLINSYCQCAQPKLMELIKKSDNMTDKEYEAGIDKVADDCADNTLATKPTPAQ</sequence>
<dbReference type="Proteomes" id="UP000054691">
    <property type="component" value="Unassembled WGS sequence"/>
</dbReference>
<keyword evidence="1" id="KW-0732">Signal</keyword>
<evidence type="ECO:0000313" key="5">
    <source>
        <dbReference type="Proteomes" id="UP000254476"/>
    </source>
</evidence>
<dbReference type="EMBL" id="UGOB01000001">
    <property type="protein sequence ID" value="STX45983.1"/>
    <property type="molecule type" value="Genomic_DNA"/>
</dbReference>
<evidence type="ECO:0000256" key="1">
    <source>
        <dbReference type="SAM" id="SignalP"/>
    </source>
</evidence>
<evidence type="ECO:0000313" key="3">
    <source>
        <dbReference type="EMBL" id="STX45983.1"/>
    </source>
</evidence>